<reference evidence="1 2" key="1">
    <citation type="submission" date="2018-03" db="EMBL/GenBank/DDBJ databases">
        <title>Genomic Encyclopedia of Archaeal and Bacterial Type Strains, Phase II (KMG-II): from individual species to whole genera.</title>
        <authorList>
            <person name="Goeker M."/>
        </authorList>
    </citation>
    <scope>NUCLEOTIDE SEQUENCE [LARGE SCALE GENOMIC DNA]</scope>
    <source>
        <strain evidence="1 2">DSM 28354</strain>
    </source>
</reference>
<dbReference type="OrthoDB" id="962458at2"/>
<gene>
    <name evidence="1" type="ORF">CLV58_101172</name>
</gene>
<evidence type="ECO:0000313" key="1">
    <source>
        <dbReference type="EMBL" id="PRY47106.1"/>
    </source>
</evidence>
<accession>A0A2T0TN66</accession>
<sequence length="155" mass="17752">MSNAPGPLVIGRSARAYRLPIVIDSELPKTDQMEIGRAVLLELADGRLLYIRERFVSDAHSTPVWSWSVLPAFNNKTNLAAYAHDYLYMRWEEFAAVNENLPADGRAYADSVYLELMERMNPGRFRNRLYYAGVRLFGGLNWQRFRAKGGQFDTS</sequence>
<evidence type="ECO:0000313" key="2">
    <source>
        <dbReference type="Proteomes" id="UP000238375"/>
    </source>
</evidence>
<dbReference type="RefSeq" id="WP_106135862.1">
    <property type="nucleotide sequence ID" value="NZ_PVTE01000001.1"/>
</dbReference>
<protein>
    <submittedName>
        <fullName evidence="1">Uncharacterized protein DUF1353</fullName>
    </submittedName>
</protein>
<dbReference type="InterPro" id="IPR010767">
    <property type="entry name" value="Phage_CGC-2007_Cje0229"/>
</dbReference>
<organism evidence="1 2">
    <name type="scientific">Spirosoma oryzae</name>
    <dbReference type="NCBI Taxonomy" id="1469603"/>
    <lineage>
        <taxon>Bacteria</taxon>
        <taxon>Pseudomonadati</taxon>
        <taxon>Bacteroidota</taxon>
        <taxon>Cytophagia</taxon>
        <taxon>Cytophagales</taxon>
        <taxon>Cytophagaceae</taxon>
        <taxon>Spirosoma</taxon>
    </lineage>
</organism>
<keyword evidence="2" id="KW-1185">Reference proteome</keyword>
<dbReference type="Proteomes" id="UP000238375">
    <property type="component" value="Unassembled WGS sequence"/>
</dbReference>
<name>A0A2T0TN66_9BACT</name>
<comment type="caution">
    <text evidence="1">The sequence shown here is derived from an EMBL/GenBank/DDBJ whole genome shotgun (WGS) entry which is preliminary data.</text>
</comment>
<dbReference type="AlphaFoldDB" id="A0A2T0TN66"/>
<dbReference type="Pfam" id="PF07087">
    <property type="entry name" value="DUF1353"/>
    <property type="match status" value="1"/>
</dbReference>
<proteinExistence type="predicted"/>
<dbReference type="EMBL" id="PVTE01000001">
    <property type="protein sequence ID" value="PRY47106.1"/>
    <property type="molecule type" value="Genomic_DNA"/>
</dbReference>